<comment type="similarity">
    <text evidence="2">Belongs to the ROK (NagC/XylR) family.</text>
</comment>
<gene>
    <name evidence="4" type="ORF">Q5Y73_11945</name>
</gene>
<evidence type="ECO:0000313" key="4">
    <source>
        <dbReference type="EMBL" id="MDP5274822.1"/>
    </source>
</evidence>
<evidence type="ECO:0000256" key="2">
    <source>
        <dbReference type="ARBA" id="ARBA00006479"/>
    </source>
</evidence>
<reference evidence="4 5" key="1">
    <citation type="submission" date="2023-08" db="EMBL/GenBank/DDBJ databases">
        <authorList>
            <person name="Park J.-S."/>
        </authorList>
    </citation>
    <scope>NUCLEOTIDE SEQUENCE [LARGE SCALE GENOMIC DNA]</scope>
    <source>
        <strain evidence="4 5">2205SS18-9</strain>
    </source>
</reference>
<proteinExistence type="inferred from homology"/>
<evidence type="ECO:0000256" key="1">
    <source>
        <dbReference type="ARBA" id="ARBA00002486"/>
    </source>
</evidence>
<keyword evidence="5" id="KW-1185">Reference proteome</keyword>
<evidence type="ECO:0000313" key="5">
    <source>
        <dbReference type="Proteomes" id="UP001231941"/>
    </source>
</evidence>
<comment type="function">
    <text evidence="1">Transcriptional repressor of xylose-utilizing enzymes.</text>
</comment>
<accession>A0ABT9IZP1</accession>
<protein>
    <submittedName>
        <fullName evidence="4">ROK family protein</fullName>
    </submittedName>
</protein>
<dbReference type="RefSeq" id="WP_305992125.1">
    <property type="nucleotide sequence ID" value="NZ_JAVAMP010000004.1"/>
</dbReference>
<dbReference type="InterPro" id="IPR036390">
    <property type="entry name" value="WH_DNA-bd_sf"/>
</dbReference>
<sequence>MIGKILNNNSVQFKMKQSNKSLILNLLLTNGQTTRKKLAALTNLTAATITNLTNELINEQLIVEVGTAESKVVRKGPKSIILDLNPTHWTLGIHIRMDRMEIGFANLKGKAVKVENIPFSANMAGNQLLDFKINKIMEYIQKNAEITAVSIGVVTYGLMKDDRRLALVKQLERQFHLPVYMDHHVRAMTIAERMFGSYKDSKHFLVVYIGQGIGSGLTINGQVYSNEASLGNQLGHMVYMPNGKPCKCGQRGCIEQYVSEKLALEELNCSSIAAIIEKLKNNDEDCIHVLTKYGQYLGTVISSFIHMIYVEKVILGGQLIFDNSPILTETQKYVDQSKLTNRQTSVVRSSFRDDAGVIAAASIAFKKNIYTF</sequence>
<keyword evidence="3" id="KW-0859">Xylose metabolism</keyword>
<dbReference type="PANTHER" id="PTHR18964:SF110">
    <property type="entry name" value="TRANSCRIPTIONAL REGULATOR, XYLR-RELATED"/>
    <property type="match status" value="1"/>
</dbReference>
<organism evidence="4 5">
    <name type="scientific">Chengkuizengella axinellae</name>
    <dbReference type="NCBI Taxonomy" id="3064388"/>
    <lineage>
        <taxon>Bacteria</taxon>
        <taxon>Bacillati</taxon>
        <taxon>Bacillota</taxon>
        <taxon>Bacilli</taxon>
        <taxon>Bacillales</taxon>
        <taxon>Paenibacillaceae</taxon>
        <taxon>Chengkuizengella</taxon>
    </lineage>
</organism>
<evidence type="ECO:0000256" key="3">
    <source>
        <dbReference type="ARBA" id="ARBA00022629"/>
    </source>
</evidence>
<dbReference type="InterPro" id="IPR043129">
    <property type="entry name" value="ATPase_NBD"/>
</dbReference>
<comment type="caution">
    <text evidence="4">The sequence shown here is derived from an EMBL/GenBank/DDBJ whole genome shotgun (WGS) entry which is preliminary data.</text>
</comment>
<dbReference type="Gene3D" id="1.10.10.10">
    <property type="entry name" value="Winged helix-like DNA-binding domain superfamily/Winged helix DNA-binding domain"/>
    <property type="match status" value="1"/>
</dbReference>
<dbReference type="Proteomes" id="UP001231941">
    <property type="component" value="Unassembled WGS sequence"/>
</dbReference>
<name>A0ABT9IZP1_9BACL</name>
<dbReference type="InterPro" id="IPR000600">
    <property type="entry name" value="ROK"/>
</dbReference>
<dbReference type="PANTHER" id="PTHR18964">
    <property type="entry name" value="ROK (REPRESSOR, ORF, KINASE) FAMILY"/>
    <property type="match status" value="1"/>
</dbReference>
<dbReference type="EMBL" id="JAVAMP010000004">
    <property type="protein sequence ID" value="MDP5274822.1"/>
    <property type="molecule type" value="Genomic_DNA"/>
</dbReference>
<dbReference type="SUPFAM" id="SSF53067">
    <property type="entry name" value="Actin-like ATPase domain"/>
    <property type="match status" value="1"/>
</dbReference>
<dbReference type="Gene3D" id="3.30.420.40">
    <property type="match status" value="2"/>
</dbReference>
<keyword evidence="3" id="KW-0119">Carbohydrate metabolism</keyword>
<dbReference type="InterPro" id="IPR036388">
    <property type="entry name" value="WH-like_DNA-bd_sf"/>
</dbReference>
<dbReference type="Pfam" id="PF00480">
    <property type="entry name" value="ROK"/>
    <property type="match status" value="1"/>
</dbReference>
<dbReference type="SUPFAM" id="SSF46785">
    <property type="entry name" value="Winged helix' DNA-binding domain"/>
    <property type="match status" value="1"/>
</dbReference>